<protein>
    <submittedName>
        <fullName evidence="1">(northern house mosquito) hypothetical protein</fullName>
    </submittedName>
</protein>
<evidence type="ECO:0000313" key="1">
    <source>
        <dbReference type="EMBL" id="CAG6564163.1"/>
    </source>
</evidence>
<dbReference type="EMBL" id="HBUE01166166">
    <property type="protein sequence ID" value="CAG6512702.1"/>
    <property type="molecule type" value="Transcribed_RNA"/>
</dbReference>
<dbReference type="EMBL" id="HBUE01271467">
    <property type="protein sequence ID" value="CAG6564163.1"/>
    <property type="molecule type" value="Transcribed_RNA"/>
</dbReference>
<proteinExistence type="predicted"/>
<dbReference type="AlphaFoldDB" id="A0A8D8J2L2"/>
<reference evidence="1" key="1">
    <citation type="submission" date="2021-05" db="EMBL/GenBank/DDBJ databases">
        <authorList>
            <person name="Alioto T."/>
            <person name="Alioto T."/>
            <person name="Gomez Garrido J."/>
        </authorList>
    </citation>
    <scope>NUCLEOTIDE SEQUENCE</scope>
</reference>
<name>A0A8D8J2L2_CULPI</name>
<organism evidence="1">
    <name type="scientific">Culex pipiens</name>
    <name type="common">House mosquito</name>
    <dbReference type="NCBI Taxonomy" id="7175"/>
    <lineage>
        <taxon>Eukaryota</taxon>
        <taxon>Metazoa</taxon>
        <taxon>Ecdysozoa</taxon>
        <taxon>Arthropoda</taxon>
        <taxon>Hexapoda</taxon>
        <taxon>Insecta</taxon>
        <taxon>Pterygota</taxon>
        <taxon>Neoptera</taxon>
        <taxon>Endopterygota</taxon>
        <taxon>Diptera</taxon>
        <taxon>Nematocera</taxon>
        <taxon>Culicoidea</taxon>
        <taxon>Culicidae</taxon>
        <taxon>Culicinae</taxon>
        <taxon>Culicini</taxon>
        <taxon>Culex</taxon>
        <taxon>Culex</taxon>
    </lineage>
</organism>
<sequence>MNQENSSVPSWRLHNLVLIPLTIRHNLQFLDGDTRQRTVLFGKAVLLLASRVLRCVVSRSNLVLFPSSDVCAASIWFVIRLTNNRPPLLMSAASEWQSEPSEAPAGSTWYRFEVLPSSDVCLVGNWFVLRPSMNFGPPLLICASGWRIETTGRMFFWRISFSEIWRAGVSWYCTAVLPSSDFCAAGIRLTNDGPPSLMSAASGWRFERSEAISCSRKVKVPKFSMAV</sequence>
<accession>A0A8D8J2L2</accession>